<protein>
    <submittedName>
        <fullName evidence="1">Uncharacterized protein</fullName>
    </submittedName>
</protein>
<evidence type="ECO:0000313" key="1">
    <source>
        <dbReference type="EMBL" id="KAL3513530.1"/>
    </source>
</evidence>
<gene>
    <name evidence="1" type="ORF">ACH5RR_026247</name>
</gene>
<dbReference type="Proteomes" id="UP001630127">
    <property type="component" value="Unassembled WGS sequence"/>
</dbReference>
<name>A0ABD2Z214_9GENT</name>
<dbReference type="AlphaFoldDB" id="A0ABD2Z214"/>
<dbReference type="EMBL" id="JBJUIK010000011">
    <property type="protein sequence ID" value="KAL3513530.1"/>
    <property type="molecule type" value="Genomic_DNA"/>
</dbReference>
<comment type="caution">
    <text evidence="1">The sequence shown here is derived from an EMBL/GenBank/DDBJ whole genome shotgun (WGS) entry which is preliminary data.</text>
</comment>
<accession>A0ABD2Z214</accession>
<reference evidence="1 2" key="1">
    <citation type="submission" date="2024-11" db="EMBL/GenBank/DDBJ databases">
        <title>A near-complete genome assembly of Cinchona calisaya.</title>
        <authorList>
            <person name="Lian D.C."/>
            <person name="Zhao X.W."/>
            <person name="Wei L."/>
        </authorList>
    </citation>
    <scope>NUCLEOTIDE SEQUENCE [LARGE SCALE GENOMIC DNA]</scope>
    <source>
        <tissue evidence="1">Nenye</tissue>
    </source>
</reference>
<evidence type="ECO:0000313" key="2">
    <source>
        <dbReference type="Proteomes" id="UP001630127"/>
    </source>
</evidence>
<keyword evidence="2" id="KW-1185">Reference proteome</keyword>
<organism evidence="1 2">
    <name type="scientific">Cinchona calisaya</name>
    <dbReference type="NCBI Taxonomy" id="153742"/>
    <lineage>
        <taxon>Eukaryota</taxon>
        <taxon>Viridiplantae</taxon>
        <taxon>Streptophyta</taxon>
        <taxon>Embryophyta</taxon>
        <taxon>Tracheophyta</taxon>
        <taxon>Spermatophyta</taxon>
        <taxon>Magnoliopsida</taxon>
        <taxon>eudicotyledons</taxon>
        <taxon>Gunneridae</taxon>
        <taxon>Pentapetalae</taxon>
        <taxon>asterids</taxon>
        <taxon>lamiids</taxon>
        <taxon>Gentianales</taxon>
        <taxon>Rubiaceae</taxon>
        <taxon>Cinchonoideae</taxon>
        <taxon>Cinchoneae</taxon>
        <taxon>Cinchona</taxon>
    </lineage>
</organism>
<proteinExistence type="predicted"/>
<sequence>MIFCSMYLDNFGSKFNLPSRNYSGEGSSSELGHALGKEEVLLLDEGSWVQRTLFCSRKLGHRSLILSAGPSRATFAYIYQDDTSGSYQCKSRIDIHEDFQDDNNMSKFVNNDPDDVLLC</sequence>